<dbReference type="SUPFAM" id="SSF46955">
    <property type="entry name" value="Putative DNA-binding domain"/>
    <property type="match status" value="1"/>
</dbReference>
<gene>
    <name evidence="3" type="ORF">H2Z84_11950</name>
</gene>
<protein>
    <submittedName>
        <fullName evidence="3">MerR family transcriptional regulator</fullName>
    </submittedName>
</protein>
<dbReference type="EMBL" id="JACERN010000031">
    <property type="protein sequence ID" value="MBA4709087.1"/>
    <property type="molecule type" value="Genomic_DNA"/>
</dbReference>
<dbReference type="RefSeq" id="WP_181836170.1">
    <property type="nucleotide sequence ID" value="NZ_JACERN010000031.1"/>
</dbReference>
<dbReference type="Gene3D" id="1.10.1660.10">
    <property type="match status" value="1"/>
</dbReference>
<sequence>MRIGELAEQTGMTRDAIRFYERIGLIRPERGPEGRHGYRRYNASTVRRLGLIKQAKALGFSLGEIQELLDAWANHSFRPDQKRAILADKIGVVDRKILELQELSSELKLALAGIRDECQSTGIVVVKDITATAPITGQ</sequence>
<evidence type="ECO:0000256" key="1">
    <source>
        <dbReference type="ARBA" id="ARBA00023125"/>
    </source>
</evidence>
<dbReference type="GO" id="GO:0003677">
    <property type="term" value="F:DNA binding"/>
    <property type="evidence" value="ECO:0007669"/>
    <property type="project" value="UniProtKB-KW"/>
</dbReference>
<dbReference type="Pfam" id="PF13411">
    <property type="entry name" value="MerR_1"/>
    <property type="match status" value="1"/>
</dbReference>
<dbReference type="InterPro" id="IPR000551">
    <property type="entry name" value="MerR-type_HTH_dom"/>
</dbReference>
<dbReference type="PROSITE" id="PS50937">
    <property type="entry name" value="HTH_MERR_2"/>
    <property type="match status" value="1"/>
</dbReference>
<evidence type="ECO:0000259" key="2">
    <source>
        <dbReference type="PROSITE" id="PS50937"/>
    </source>
</evidence>
<feature type="domain" description="HTH merR-type" evidence="2">
    <location>
        <begin position="1"/>
        <end position="71"/>
    </location>
</feature>
<dbReference type="InterPro" id="IPR009061">
    <property type="entry name" value="DNA-bd_dom_put_sf"/>
</dbReference>
<keyword evidence="1" id="KW-0238">DNA-binding</keyword>
<dbReference type="Proteomes" id="UP000545606">
    <property type="component" value="Unassembled WGS sequence"/>
</dbReference>
<evidence type="ECO:0000313" key="4">
    <source>
        <dbReference type="Proteomes" id="UP000545606"/>
    </source>
</evidence>
<keyword evidence="4" id="KW-1185">Reference proteome</keyword>
<dbReference type="AlphaFoldDB" id="A0A838Y988"/>
<organism evidence="3 4">
    <name type="scientific">Aquitalea aquatica</name>
    <dbReference type="NCBI Taxonomy" id="3044273"/>
    <lineage>
        <taxon>Bacteria</taxon>
        <taxon>Pseudomonadati</taxon>
        <taxon>Pseudomonadota</taxon>
        <taxon>Betaproteobacteria</taxon>
        <taxon>Neisseriales</taxon>
        <taxon>Chromobacteriaceae</taxon>
        <taxon>Aquitalea</taxon>
    </lineage>
</organism>
<evidence type="ECO:0000313" key="3">
    <source>
        <dbReference type="EMBL" id="MBA4709087.1"/>
    </source>
</evidence>
<accession>A0A838Y988</accession>
<dbReference type="SMART" id="SM00422">
    <property type="entry name" value="HTH_MERR"/>
    <property type="match status" value="1"/>
</dbReference>
<name>A0A838Y988_9NEIS</name>
<reference evidence="3 4" key="1">
    <citation type="submission" date="2020-07" db="EMBL/GenBank/DDBJ databases">
        <title>Draft genome sequence of violacein-producing bacteria and related species.</title>
        <authorList>
            <person name="Wilson H.S."/>
            <person name="De Leon M.E."/>
        </authorList>
    </citation>
    <scope>NUCLEOTIDE SEQUENCE [LARGE SCALE GENOMIC DNA]</scope>
    <source>
        <strain evidence="3 4">HSC-21Su07</strain>
    </source>
</reference>
<dbReference type="PANTHER" id="PTHR30204:SF92">
    <property type="entry name" value="HTH-TYPE TRANSCRIPTIONAL REGULATOR ZNTR"/>
    <property type="match status" value="1"/>
</dbReference>
<proteinExistence type="predicted"/>
<dbReference type="PRINTS" id="PR00040">
    <property type="entry name" value="HTHMERR"/>
</dbReference>
<dbReference type="InterPro" id="IPR047057">
    <property type="entry name" value="MerR_fam"/>
</dbReference>
<dbReference type="GO" id="GO:0003700">
    <property type="term" value="F:DNA-binding transcription factor activity"/>
    <property type="evidence" value="ECO:0007669"/>
    <property type="project" value="InterPro"/>
</dbReference>
<comment type="caution">
    <text evidence="3">The sequence shown here is derived from an EMBL/GenBank/DDBJ whole genome shotgun (WGS) entry which is preliminary data.</text>
</comment>
<dbReference type="PANTHER" id="PTHR30204">
    <property type="entry name" value="REDOX-CYCLING DRUG-SENSING TRANSCRIPTIONAL ACTIVATOR SOXR"/>
    <property type="match status" value="1"/>
</dbReference>